<protein>
    <recommendedName>
        <fullName evidence="3">DUF8163 domain-containing protein</fullName>
    </recommendedName>
</protein>
<reference evidence="4 5" key="1">
    <citation type="submission" date="2020-07" db="EMBL/GenBank/DDBJ databases">
        <title>Halosimplex pelagicum sp. nov. and Halosimplex rubrum sp. nov., isolated from salted brown alga Laminaria, and emended description of the genus Halosimplex.</title>
        <authorList>
            <person name="Cui H."/>
        </authorList>
    </citation>
    <scope>NUCLEOTIDE SEQUENCE [LARGE SCALE GENOMIC DNA]</scope>
    <source>
        <strain evidence="4 5">R27</strain>
    </source>
</reference>
<feature type="transmembrane region" description="Helical" evidence="2">
    <location>
        <begin position="77"/>
        <end position="104"/>
    </location>
</feature>
<dbReference type="AlphaFoldDB" id="A0A7D5T4H5"/>
<feature type="transmembrane region" description="Helical" evidence="2">
    <location>
        <begin position="150"/>
        <end position="168"/>
    </location>
</feature>
<evidence type="ECO:0000259" key="3">
    <source>
        <dbReference type="Pfam" id="PF26496"/>
    </source>
</evidence>
<dbReference type="GeneID" id="56077410"/>
<dbReference type="KEGG" id="hrr:HZS55_06065"/>
<feature type="compositionally biased region" description="Basic and acidic residues" evidence="1">
    <location>
        <begin position="14"/>
        <end position="23"/>
    </location>
</feature>
<keyword evidence="2" id="KW-0472">Membrane</keyword>
<keyword evidence="2" id="KW-1133">Transmembrane helix</keyword>
<evidence type="ECO:0000256" key="1">
    <source>
        <dbReference type="SAM" id="MobiDB-lite"/>
    </source>
</evidence>
<dbReference type="EMBL" id="CP058910">
    <property type="protein sequence ID" value="QLH76893.1"/>
    <property type="molecule type" value="Genomic_DNA"/>
</dbReference>
<dbReference type="InterPro" id="IPR058477">
    <property type="entry name" value="DUF8163"/>
</dbReference>
<sequence length="179" mass="18625">MVEDTEELMAGTHLPRDDDGDGEQRLSRLLSWPATKEARTDLLVIGAVTSMLTWAAGPTGIVAGVVLVGLWSVLPNVAVFAIGQIIITALLGGEALSIGTLVPVATLGGLLTTTGISDGIVRNAGLLYVLWVGIAVIVAVIYLWTAAVWVAAAVSLAVAMAGFISLAIHSYRQVGDEYE</sequence>
<keyword evidence="2" id="KW-0812">Transmembrane</keyword>
<keyword evidence="5" id="KW-1185">Reference proteome</keyword>
<name>A0A7D5T4H5_9EURY</name>
<feature type="region of interest" description="Disordered" evidence="1">
    <location>
        <begin position="1"/>
        <end position="23"/>
    </location>
</feature>
<evidence type="ECO:0000313" key="4">
    <source>
        <dbReference type="EMBL" id="QLH76893.1"/>
    </source>
</evidence>
<organism evidence="4 5">
    <name type="scientific">Halosimplex rubrum</name>
    <dbReference type="NCBI Taxonomy" id="869889"/>
    <lineage>
        <taxon>Archaea</taxon>
        <taxon>Methanobacteriati</taxon>
        <taxon>Methanobacteriota</taxon>
        <taxon>Stenosarchaea group</taxon>
        <taxon>Halobacteria</taxon>
        <taxon>Halobacteriales</taxon>
        <taxon>Haloarculaceae</taxon>
        <taxon>Halosimplex</taxon>
    </lineage>
</organism>
<proteinExistence type="predicted"/>
<feature type="transmembrane region" description="Helical" evidence="2">
    <location>
        <begin position="125"/>
        <end position="144"/>
    </location>
</feature>
<feature type="domain" description="DUF8163" evidence="3">
    <location>
        <begin position="40"/>
        <end position="174"/>
    </location>
</feature>
<gene>
    <name evidence="4" type="ORF">HZS55_06065</name>
</gene>
<dbReference type="Pfam" id="PF26496">
    <property type="entry name" value="DUF8163"/>
    <property type="match status" value="1"/>
</dbReference>
<accession>A0A7D5T4H5</accession>
<evidence type="ECO:0000313" key="5">
    <source>
        <dbReference type="Proteomes" id="UP000509667"/>
    </source>
</evidence>
<dbReference type="Proteomes" id="UP000509667">
    <property type="component" value="Chromosome"/>
</dbReference>
<evidence type="ECO:0000256" key="2">
    <source>
        <dbReference type="SAM" id="Phobius"/>
    </source>
</evidence>
<dbReference type="RefSeq" id="WP_179910827.1">
    <property type="nucleotide sequence ID" value="NZ_CP058910.1"/>
</dbReference>